<organism evidence="1">
    <name type="scientific">Streptomyces sp. NBC_01393</name>
    <dbReference type="NCBI Taxonomy" id="2903851"/>
    <lineage>
        <taxon>Bacteria</taxon>
        <taxon>Bacillati</taxon>
        <taxon>Actinomycetota</taxon>
        <taxon>Actinomycetes</taxon>
        <taxon>Kitasatosporales</taxon>
        <taxon>Streptomycetaceae</taxon>
        <taxon>Streptomyces</taxon>
    </lineage>
</organism>
<sequence>MTRLRAPFGRWDPASLSEVVARFSGLDSCWWVAGGFAIELAVGRRIRSHGDVDVLLLRRDQLVAQQALSGWQWWAADPPGSLRPWASDEVLPLEVHDIWCRPGPDDPWRIQIMIDESRGQEWVSRRDPRVRRPISTLGMASADGVPFLHASLIDVAGPNVNSSEADTEKFLIRYQGTTEDAKTEGRKRMGLYRIFEKYYAPMREHA</sequence>
<accession>A0AAU3IEY2</accession>
<name>A0AAU3IEY2_9ACTN</name>
<gene>
    <name evidence="1" type="ORF">OG699_42175</name>
</gene>
<dbReference type="InterPro" id="IPR019646">
    <property type="entry name" value="Aminoglyc_AdlTrfase"/>
</dbReference>
<evidence type="ECO:0000313" key="1">
    <source>
        <dbReference type="EMBL" id="WTZ15093.1"/>
    </source>
</evidence>
<protein>
    <submittedName>
        <fullName evidence="1">Amino acid transporter</fullName>
    </submittedName>
</protein>
<dbReference type="EMBL" id="CP109546">
    <property type="protein sequence ID" value="WTZ15093.1"/>
    <property type="molecule type" value="Genomic_DNA"/>
</dbReference>
<dbReference type="AlphaFoldDB" id="A0AAU3IEY2"/>
<reference evidence="1" key="1">
    <citation type="submission" date="2022-10" db="EMBL/GenBank/DDBJ databases">
        <title>The complete genomes of actinobacterial strains from the NBC collection.</title>
        <authorList>
            <person name="Joergensen T.S."/>
            <person name="Alvarez Arevalo M."/>
            <person name="Sterndorff E.B."/>
            <person name="Faurdal D."/>
            <person name="Vuksanovic O."/>
            <person name="Mourched A.-S."/>
            <person name="Charusanti P."/>
            <person name="Shaw S."/>
            <person name="Blin K."/>
            <person name="Weber T."/>
        </authorList>
    </citation>
    <scope>NUCLEOTIDE SEQUENCE</scope>
    <source>
        <strain evidence="1">NBC_01393</strain>
    </source>
</reference>
<dbReference type="Gene3D" id="3.30.460.40">
    <property type="match status" value="1"/>
</dbReference>
<proteinExistence type="predicted"/>
<dbReference type="Pfam" id="PF10706">
    <property type="entry name" value="Aminoglyc_resit"/>
    <property type="match status" value="1"/>
</dbReference>